<dbReference type="Gene3D" id="1.20.1050.10">
    <property type="match status" value="1"/>
</dbReference>
<dbReference type="GO" id="GO:0005737">
    <property type="term" value="C:cytoplasm"/>
    <property type="evidence" value="ECO:0007669"/>
    <property type="project" value="TreeGrafter"/>
</dbReference>
<proteinExistence type="predicted"/>
<dbReference type="Pfam" id="PF00043">
    <property type="entry name" value="GST_C"/>
    <property type="match status" value="1"/>
</dbReference>
<evidence type="ECO:0000313" key="3">
    <source>
        <dbReference type="EMBL" id="EJP73147.1"/>
    </source>
</evidence>
<dbReference type="InterPro" id="IPR040079">
    <property type="entry name" value="Glutathione_S-Trfase"/>
</dbReference>
<dbReference type="SFLD" id="SFLDS00019">
    <property type="entry name" value="Glutathione_Transferase_(cytos"/>
    <property type="match status" value="1"/>
</dbReference>
<organism evidence="3 4">
    <name type="scientific">SAR86 cluster bacterium SAR86B</name>
    <dbReference type="NCBI Taxonomy" id="1123867"/>
    <lineage>
        <taxon>Bacteria</taxon>
        <taxon>Pseudomonadati</taxon>
        <taxon>Pseudomonadota</taxon>
        <taxon>Gammaproteobacteria</taxon>
        <taxon>SAR86 cluster</taxon>
    </lineage>
</organism>
<feature type="domain" description="GST C-terminal" evidence="2">
    <location>
        <begin position="71"/>
        <end position="212"/>
    </location>
</feature>
<dbReference type="InterPro" id="IPR036249">
    <property type="entry name" value="Thioredoxin-like_sf"/>
</dbReference>
<sequence>MPILYSFKRCPYAMRARMALYLAKIVVELREVSLKNKPSSMLEISPKGTVPVLILDNGNVIDESLEIVNWCIEETKNIFEDVLNEDQKLHTVNTIKLFDEKFKFHLDRYKYATRYADIDEISHRESCVQILKIIEKQISNKKWFYSDHINKIDICILPFIRQFRIADPAWFDNNSEFPKIQKWLNNFLDSSLLKNVMVAYDLWKTDHPVKLFPTNL</sequence>
<dbReference type="InterPro" id="IPR004046">
    <property type="entry name" value="GST_C"/>
</dbReference>
<dbReference type="PANTHER" id="PTHR43968">
    <property type="match status" value="1"/>
</dbReference>
<keyword evidence="3" id="KW-0808">Transferase</keyword>
<dbReference type="SUPFAM" id="SSF47616">
    <property type="entry name" value="GST C-terminal domain-like"/>
    <property type="match status" value="1"/>
</dbReference>
<dbReference type="InterPro" id="IPR010987">
    <property type="entry name" value="Glutathione-S-Trfase_C-like"/>
</dbReference>
<accession>J4V3P1</accession>
<dbReference type="InterPro" id="IPR050983">
    <property type="entry name" value="GST_Omega/HSP26"/>
</dbReference>
<dbReference type="PROSITE" id="PS50404">
    <property type="entry name" value="GST_NTER"/>
    <property type="match status" value="1"/>
</dbReference>
<dbReference type="CDD" id="cd03060">
    <property type="entry name" value="GST_N_Omega_like"/>
    <property type="match status" value="1"/>
</dbReference>
<dbReference type="PROSITE" id="PS50405">
    <property type="entry name" value="GST_CTER"/>
    <property type="match status" value="1"/>
</dbReference>
<dbReference type="Gene3D" id="3.40.30.10">
    <property type="entry name" value="Glutaredoxin"/>
    <property type="match status" value="1"/>
</dbReference>
<evidence type="ECO:0000313" key="4">
    <source>
        <dbReference type="Proteomes" id="UP000010116"/>
    </source>
</evidence>
<reference evidence="3 4" key="1">
    <citation type="journal article" date="2012" name="ISME J.">
        <title>Genomic insights to SAR86, an abundant and uncultivated marine bacterial lineage.</title>
        <authorList>
            <person name="Dupont C.L."/>
            <person name="Rusch D.B."/>
            <person name="Yooseph S."/>
            <person name="Lombardo M.J."/>
            <person name="Richter R.A."/>
            <person name="Valas R."/>
            <person name="Novotny M."/>
            <person name="Yee-Greenbaum J."/>
            <person name="Selengut J.D."/>
            <person name="Haft D.H."/>
            <person name="Halpern A.L."/>
            <person name="Lasken R.S."/>
            <person name="Nealson K."/>
            <person name="Friedman R."/>
            <person name="Venter J.C."/>
        </authorList>
    </citation>
    <scope>NUCLEOTIDE SEQUENCE [LARGE SCALE GENOMIC DNA]</scope>
</reference>
<dbReference type="InterPro" id="IPR036282">
    <property type="entry name" value="Glutathione-S-Trfase_C_sf"/>
</dbReference>
<feature type="domain" description="GST N-terminal" evidence="1">
    <location>
        <begin position="1"/>
        <end position="79"/>
    </location>
</feature>
<evidence type="ECO:0000259" key="1">
    <source>
        <dbReference type="PROSITE" id="PS50404"/>
    </source>
</evidence>
<evidence type="ECO:0000259" key="2">
    <source>
        <dbReference type="PROSITE" id="PS50405"/>
    </source>
</evidence>
<dbReference type="SUPFAM" id="SSF52833">
    <property type="entry name" value="Thioredoxin-like"/>
    <property type="match status" value="1"/>
</dbReference>
<dbReference type="Proteomes" id="UP000010116">
    <property type="component" value="Unassembled WGS sequence"/>
</dbReference>
<gene>
    <name evidence="3" type="ORF">NT02SARS_1765</name>
</gene>
<dbReference type="AlphaFoldDB" id="J4V3P1"/>
<dbReference type="Pfam" id="PF13417">
    <property type="entry name" value="GST_N_3"/>
    <property type="match status" value="1"/>
</dbReference>
<dbReference type="InterPro" id="IPR004045">
    <property type="entry name" value="Glutathione_S-Trfase_N"/>
</dbReference>
<protein>
    <submittedName>
        <fullName evidence="3">Glutathione-S-transferase domain protein</fullName>
    </submittedName>
</protein>
<name>J4V3P1_9GAMM</name>
<dbReference type="PANTHER" id="PTHR43968:SF6">
    <property type="entry name" value="GLUTATHIONE S-TRANSFERASE OMEGA"/>
    <property type="match status" value="1"/>
</dbReference>
<dbReference type="GO" id="GO:0016740">
    <property type="term" value="F:transferase activity"/>
    <property type="evidence" value="ECO:0007669"/>
    <property type="project" value="UniProtKB-KW"/>
</dbReference>
<dbReference type="EMBL" id="JH611181">
    <property type="protein sequence ID" value="EJP73147.1"/>
    <property type="molecule type" value="Genomic_DNA"/>
</dbReference>
<dbReference type="HOGENOM" id="CLU_090620_0_0_6"/>